<reference evidence="6 7" key="2">
    <citation type="submission" date="2019-09" db="EMBL/GenBank/DDBJ databases">
        <title>Complete Genome Sequence and Methylome Analysis of free living Spirochaetas.</title>
        <authorList>
            <person name="Leshcheva N."/>
            <person name="Mikheeva N."/>
        </authorList>
    </citation>
    <scope>NUCLEOTIDE SEQUENCE [LARGE SCALE GENOMIC DNA]</scope>
    <source>
        <strain evidence="6 7">P</strain>
    </source>
</reference>
<comment type="similarity">
    <text evidence="1">Belongs to the glycosyl hydrolase 13 family.</text>
</comment>
<evidence type="ECO:0000259" key="5">
    <source>
        <dbReference type="Pfam" id="PF03714"/>
    </source>
</evidence>
<gene>
    <name evidence="6" type="ORF">EW093_04490</name>
</gene>
<dbReference type="GO" id="GO:0005975">
    <property type="term" value="P:carbohydrate metabolic process"/>
    <property type="evidence" value="ECO:0007669"/>
    <property type="project" value="InterPro"/>
</dbReference>
<dbReference type="GO" id="GO:0030246">
    <property type="term" value="F:carbohydrate binding"/>
    <property type="evidence" value="ECO:0007669"/>
    <property type="project" value="InterPro"/>
</dbReference>
<dbReference type="KEGG" id="sper:EW093_04490"/>
<organism evidence="6 7">
    <name type="scientific">Thiospirochaeta perfilievii</name>
    <dbReference type="NCBI Taxonomy" id="252967"/>
    <lineage>
        <taxon>Bacteria</taxon>
        <taxon>Pseudomonadati</taxon>
        <taxon>Spirochaetota</taxon>
        <taxon>Spirochaetia</taxon>
        <taxon>Spirochaetales</taxon>
        <taxon>Spirochaetaceae</taxon>
        <taxon>Thiospirochaeta</taxon>
    </lineage>
</organism>
<dbReference type="CDD" id="cd10315">
    <property type="entry name" value="CBM41_pullulanase"/>
    <property type="match status" value="1"/>
</dbReference>
<dbReference type="Pfam" id="PF03714">
    <property type="entry name" value="PUD"/>
    <property type="match status" value="1"/>
</dbReference>
<dbReference type="InterPro" id="IPR005323">
    <property type="entry name" value="CBM41_pullulanase"/>
</dbReference>
<accession>A0A5C1QH82</accession>
<dbReference type="OrthoDB" id="9761875at2"/>
<dbReference type="Gene3D" id="2.60.40.1110">
    <property type="match status" value="1"/>
</dbReference>
<name>A0A5C1QH82_9SPIO</name>
<evidence type="ECO:0000256" key="2">
    <source>
        <dbReference type="ARBA" id="ARBA00022729"/>
    </source>
</evidence>
<keyword evidence="3" id="KW-0378">Hydrolase</keyword>
<keyword evidence="4" id="KW-0326">Glycosidase</keyword>
<feature type="domain" description="Pullulanase carbohydrate-binding module 41" evidence="5">
    <location>
        <begin position="31"/>
        <end position="125"/>
    </location>
</feature>
<proteinExistence type="inferred from homology"/>
<evidence type="ECO:0000313" key="6">
    <source>
        <dbReference type="EMBL" id="QEN06350.1"/>
    </source>
</evidence>
<protein>
    <recommendedName>
        <fullName evidence="5">Pullulanase carbohydrate-binding module 41 domain-containing protein</fullName>
    </recommendedName>
</protein>
<keyword evidence="2" id="KW-0732">Signal</keyword>
<keyword evidence="7" id="KW-1185">Reference proteome</keyword>
<evidence type="ECO:0000256" key="4">
    <source>
        <dbReference type="ARBA" id="ARBA00023295"/>
    </source>
</evidence>
<dbReference type="EMBL" id="CP035807">
    <property type="protein sequence ID" value="QEN06350.1"/>
    <property type="molecule type" value="Genomic_DNA"/>
</dbReference>
<evidence type="ECO:0000313" key="7">
    <source>
        <dbReference type="Proteomes" id="UP000323824"/>
    </source>
</evidence>
<evidence type="ECO:0000256" key="1">
    <source>
        <dbReference type="ARBA" id="ARBA00008061"/>
    </source>
</evidence>
<dbReference type="SUPFAM" id="SSF49452">
    <property type="entry name" value="Starch-binding domain-like"/>
    <property type="match status" value="1"/>
</dbReference>
<dbReference type="InterPro" id="IPR013784">
    <property type="entry name" value="Carb-bd-like_fold"/>
</dbReference>
<dbReference type="GO" id="GO:0016798">
    <property type="term" value="F:hydrolase activity, acting on glycosyl bonds"/>
    <property type="evidence" value="ECO:0007669"/>
    <property type="project" value="UniProtKB-KW"/>
</dbReference>
<reference evidence="6 7" key="1">
    <citation type="submission" date="2019-02" db="EMBL/GenBank/DDBJ databases">
        <authorList>
            <person name="Fomenkov A."/>
            <person name="Dubinina G."/>
            <person name="Grabovich M."/>
            <person name="Vincze T."/>
            <person name="Roberts R.J."/>
        </authorList>
    </citation>
    <scope>NUCLEOTIDE SEQUENCE [LARGE SCALE GENOMIC DNA]</scope>
    <source>
        <strain evidence="6 7">P</strain>
    </source>
</reference>
<dbReference type="Proteomes" id="UP000323824">
    <property type="component" value="Chromosome"/>
</dbReference>
<evidence type="ECO:0000256" key="3">
    <source>
        <dbReference type="ARBA" id="ARBA00022801"/>
    </source>
</evidence>
<dbReference type="AlphaFoldDB" id="A0A5C1QH82"/>
<sequence>MLLLTAGCLTTAPEANTKDMVEAGAIEDGNVRLHYQRMDDNYEGWGLHIWGAGYAGDTVDWAAAVEPTGFDDFGAYWDIPYFGEDELNFIIHNGDEKDPDGDRTFEGVETINEFWALSGDSVLYTSLDDVQ</sequence>